<protein>
    <submittedName>
        <fullName evidence="1">Uncharacterized protein</fullName>
    </submittedName>
</protein>
<dbReference type="Proteomes" id="UP000005317">
    <property type="component" value="Unassembled WGS sequence"/>
</dbReference>
<reference evidence="2" key="1">
    <citation type="journal article" date="2011" name="Stand. Genomic Sci.">
        <title>Genome sequence of the filamentous, gliding Thiothrix nivea neotype strain (JP2(T)).</title>
        <authorList>
            <person name="Lapidus A."/>
            <person name="Nolan M."/>
            <person name="Lucas S."/>
            <person name="Glavina Del Rio T."/>
            <person name="Tice H."/>
            <person name="Cheng J.F."/>
            <person name="Tapia R."/>
            <person name="Han C."/>
            <person name="Goodwin L."/>
            <person name="Pitluck S."/>
            <person name="Liolios K."/>
            <person name="Pagani I."/>
            <person name="Ivanova N."/>
            <person name="Huntemann M."/>
            <person name="Mavromatis K."/>
            <person name="Mikhailova N."/>
            <person name="Pati A."/>
            <person name="Chen A."/>
            <person name="Palaniappan K."/>
            <person name="Land M."/>
            <person name="Brambilla E.M."/>
            <person name="Rohde M."/>
            <person name="Abt B."/>
            <person name="Verbarg S."/>
            <person name="Goker M."/>
            <person name="Bristow J."/>
            <person name="Eisen J.A."/>
            <person name="Markowitz V."/>
            <person name="Hugenholtz P."/>
            <person name="Kyrpides N.C."/>
            <person name="Klenk H.P."/>
            <person name="Woyke T."/>
        </authorList>
    </citation>
    <scope>NUCLEOTIDE SEQUENCE [LARGE SCALE GENOMIC DNA]</scope>
    <source>
        <strain evidence="2">ATCC 35100 / DSM 5205 / JP2</strain>
    </source>
</reference>
<accession>A0A656HFY2</accession>
<proteinExistence type="predicted"/>
<name>A0A656HFY2_THINJ</name>
<evidence type="ECO:0000313" key="2">
    <source>
        <dbReference type="Proteomes" id="UP000005317"/>
    </source>
</evidence>
<gene>
    <name evidence="1" type="ORF">Thini_2766</name>
</gene>
<keyword evidence="2" id="KW-1185">Reference proteome</keyword>
<dbReference type="AlphaFoldDB" id="A0A656HFY2"/>
<dbReference type="EMBL" id="JH651384">
    <property type="protein sequence ID" value="EIJ35303.1"/>
    <property type="molecule type" value="Genomic_DNA"/>
</dbReference>
<evidence type="ECO:0000313" key="1">
    <source>
        <dbReference type="EMBL" id="EIJ35303.1"/>
    </source>
</evidence>
<sequence length="100" mass="11975">MIELSLYEHWVLNCLVRNRAHFYYDTIPYSGAPDITTVKELYHEHFEQLFNKPVETVTGDYIDQIEHRANTLIDKLLSLDPNSYKNKRTKRSNYQVFDLH</sequence>
<organism evidence="1 2">
    <name type="scientific">Thiothrix nivea (strain ATCC 35100 / DSM 5205 / JP2)</name>
    <dbReference type="NCBI Taxonomy" id="870187"/>
    <lineage>
        <taxon>Bacteria</taxon>
        <taxon>Pseudomonadati</taxon>
        <taxon>Pseudomonadota</taxon>
        <taxon>Gammaproteobacteria</taxon>
        <taxon>Thiotrichales</taxon>
        <taxon>Thiotrichaceae</taxon>
        <taxon>Thiothrix</taxon>
    </lineage>
</organism>